<comment type="pathway">
    <text evidence="4">Cofactor biosynthesis; pyridoxine 5'-phosphate biosynthesis; pyridoxine 5'-phosphate from D-erythrose 4-phosphate: step 5/5.</text>
</comment>
<dbReference type="Pfam" id="PF03740">
    <property type="entry name" value="PdxJ"/>
    <property type="match status" value="1"/>
</dbReference>
<comment type="catalytic activity">
    <reaction evidence="4">
        <text>3-amino-2-oxopropyl phosphate + 1-deoxy-D-xylulose 5-phosphate = pyridoxine 5'-phosphate + phosphate + 2 H2O + H(+)</text>
        <dbReference type="Rhea" id="RHEA:15265"/>
        <dbReference type="ChEBI" id="CHEBI:15377"/>
        <dbReference type="ChEBI" id="CHEBI:15378"/>
        <dbReference type="ChEBI" id="CHEBI:43474"/>
        <dbReference type="ChEBI" id="CHEBI:57279"/>
        <dbReference type="ChEBI" id="CHEBI:57792"/>
        <dbReference type="ChEBI" id="CHEBI:58589"/>
        <dbReference type="EC" id="2.6.99.2"/>
    </reaction>
</comment>
<sequence>MNMIKLGVNVDHVATLRQARMTYEPDPVTAAGLADLGGADIITIHLREDRRHIQDRDLDLLRQTVFTKLNLEMATSQEIVDIAIRLKPEQITLVPEKRQEITTEGGLSVTSQKEVLADIIRKFKDNDIYVSLFIDPDRDQIMASGEVGAQAVELHTGNYANAKSEKQSVEMLEVLKEGVKIAQDAGLMVNAGHGLTYKNTGPIVECMDVEELHIGHSIVSRAIFVGIKRAVKEMKDIIYKHYLIKQNLRVPKV</sequence>
<dbReference type="GO" id="GO:0033856">
    <property type="term" value="F:pyridoxine 5'-phosphate synthase activity"/>
    <property type="evidence" value="ECO:0007669"/>
    <property type="project" value="UniProtKB-UniRule"/>
</dbReference>
<feature type="binding site" evidence="4">
    <location>
        <begin position="11"/>
        <end position="12"/>
    </location>
    <ligand>
        <name>1-deoxy-D-xylulose 5-phosphate</name>
        <dbReference type="ChEBI" id="CHEBI:57792"/>
    </ligand>
</feature>
<evidence type="ECO:0000256" key="1">
    <source>
        <dbReference type="ARBA" id="ARBA00022490"/>
    </source>
</evidence>
<feature type="active site" description="Proton acceptor" evidence="4">
    <location>
        <position position="45"/>
    </location>
</feature>
<dbReference type="GO" id="GO:0008615">
    <property type="term" value="P:pyridoxine biosynthetic process"/>
    <property type="evidence" value="ECO:0007669"/>
    <property type="project" value="UniProtKB-UniRule"/>
</dbReference>
<feature type="binding site" evidence="4">
    <location>
        <position position="47"/>
    </location>
    <ligand>
        <name>1-deoxy-D-xylulose 5-phosphate</name>
        <dbReference type="ChEBI" id="CHEBI:57792"/>
    </ligand>
</feature>
<comment type="function">
    <text evidence="4">Catalyzes the complicated ring closure reaction between the two acyclic compounds 1-deoxy-D-xylulose-5-phosphate (DXP) and 3-amino-2-oxopropyl phosphate (1-amino-acetone-3-phosphate or AAP) to form pyridoxine 5'-phosphate (PNP) and inorganic phosphate.</text>
</comment>
<dbReference type="Proteomes" id="UP000722750">
    <property type="component" value="Unassembled WGS sequence"/>
</dbReference>
<dbReference type="NCBIfam" id="NF003625">
    <property type="entry name" value="PRK05265.1-3"/>
    <property type="match status" value="1"/>
</dbReference>
<dbReference type="PANTHER" id="PTHR30456">
    <property type="entry name" value="PYRIDOXINE 5'-PHOSPHATE SYNTHASE"/>
    <property type="match status" value="1"/>
</dbReference>
<evidence type="ECO:0000313" key="7">
    <source>
        <dbReference type="Proteomes" id="UP000722750"/>
    </source>
</evidence>
<evidence type="ECO:0000256" key="4">
    <source>
        <dbReference type="HAMAP-Rule" id="MF_00279"/>
    </source>
</evidence>
<keyword evidence="3 4" id="KW-0664">Pyridoxine biosynthesis</keyword>
<feature type="active site" description="Proton donor" evidence="4">
    <location>
        <position position="193"/>
    </location>
</feature>
<dbReference type="HAMAP" id="MF_00279">
    <property type="entry name" value="PdxJ"/>
    <property type="match status" value="1"/>
</dbReference>
<dbReference type="EMBL" id="JAANXD010000078">
    <property type="protein sequence ID" value="MBS1259050.1"/>
    <property type="molecule type" value="Genomic_DNA"/>
</dbReference>
<gene>
    <name evidence="4" type="primary">pdxJ</name>
    <name evidence="6" type="ORF">MAG551_02116</name>
</gene>
<evidence type="ECO:0000256" key="2">
    <source>
        <dbReference type="ARBA" id="ARBA00022679"/>
    </source>
</evidence>
<feature type="binding site" evidence="4">
    <location>
        <position position="20"/>
    </location>
    <ligand>
        <name>3-amino-2-oxopropyl phosphate</name>
        <dbReference type="ChEBI" id="CHEBI:57279"/>
    </ligand>
</feature>
<comment type="subcellular location">
    <subcellularLocation>
        <location evidence="4">Cytoplasm</location>
    </subcellularLocation>
</comment>
<comment type="subunit">
    <text evidence="4">Homooctamer; tetramer of dimers.</text>
</comment>
<feature type="site" description="Transition state stabilizer" evidence="4">
    <location>
        <position position="153"/>
    </location>
</feature>
<dbReference type="NCBIfam" id="TIGR00559">
    <property type="entry name" value="pdxJ"/>
    <property type="match status" value="1"/>
</dbReference>
<dbReference type="InterPro" id="IPR013785">
    <property type="entry name" value="Aldolase_TIM"/>
</dbReference>
<dbReference type="SUPFAM" id="SSF63892">
    <property type="entry name" value="Pyridoxine 5'-phosphate synthase"/>
    <property type="match status" value="1"/>
</dbReference>
<dbReference type="NCBIfam" id="NF003627">
    <property type="entry name" value="PRK05265.1-5"/>
    <property type="match status" value="1"/>
</dbReference>
<comment type="similarity">
    <text evidence="4">Belongs to the PNP synthase family.</text>
</comment>
<dbReference type="AlphaFoldDB" id="A0A942A1W3"/>
<name>A0A942A1W3_9BACT</name>
<evidence type="ECO:0000256" key="3">
    <source>
        <dbReference type="ARBA" id="ARBA00023096"/>
    </source>
</evidence>
<feature type="binding site" evidence="4">
    <location>
        <position position="102"/>
    </location>
    <ligand>
        <name>1-deoxy-D-xylulose 5-phosphate</name>
        <dbReference type="ChEBI" id="CHEBI:57792"/>
    </ligand>
</feature>
<accession>A0A942A1W3</accession>
<evidence type="ECO:0000256" key="5">
    <source>
        <dbReference type="NCBIfam" id="TIGR00559"/>
    </source>
</evidence>
<dbReference type="EC" id="2.6.99.2" evidence="4 5"/>
<organism evidence="6 7">
    <name type="scientific">Candidatus Scalindua arabica</name>
    <dbReference type="NCBI Taxonomy" id="1127984"/>
    <lineage>
        <taxon>Bacteria</taxon>
        <taxon>Pseudomonadati</taxon>
        <taxon>Planctomycetota</taxon>
        <taxon>Candidatus Brocadiia</taxon>
        <taxon>Candidatus Brocadiales</taxon>
        <taxon>Candidatus Scalinduaceae</taxon>
        <taxon>Candidatus Scalindua</taxon>
    </lineage>
</organism>
<proteinExistence type="inferred from homology"/>
<feature type="active site" description="Proton acceptor" evidence="4">
    <location>
        <position position="72"/>
    </location>
</feature>
<dbReference type="GO" id="GO:0005829">
    <property type="term" value="C:cytosol"/>
    <property type="evidence" value="ECO:0007669"/>
    <property type="project" value="TreeGrafter"/>
</dbReference>
<reference evidence="6" key="1">
    <citation type="journal article" date="2021" name="ISME J.">
        <title>Fine-scale metabolic discontinuity in a stratified prokaryote microbiome of a Red Sea deep halocline.</title>
        <authorList>
            <person name="Michoud G."/>
            <person name="Ngugi D.K."/>
            <person name="Barozzi A."/>
            <person name="Merlino G."/>
            <person name="Calleja M.L."/>
            <person name="Delgado-Huertas A."/>
            <person name="Moran X.A.G."/>
            <person name="Daffonchio D."/>
        </authorList>
    </citation>
    <scope>NUCLEOTIDE SEQUENCE</scope>
    <source>
        <strain evidence="6">SuakinDeep_MAG55_1</strain>
    </source>
</reference>
<dbReference type="PANTHER" id="PTHR30456:SF0">
    <property type="entry name" value="PYRIDOXINE 5'-PHOSPHATE SYNTHASE"/>
    <property type="match status" value="1"/>
</dbReference>
<feature type="binding site" evidence="4">
    <location>
        <begin position="215"/>
        <end position="216"/>
    </location>
    <ligand>
        <name>3-amino-2-oxopropyl phosphate</name>
        <dbReference type="ChEBI" id="CHEBI:57279"/>
    </ligand>
</feature>
<comment type="caution">
    <text evidence="6">The sequence shown here is derived from an EMBL/GenBank/DDBJ whole genome shotgun (WGS) entry which is preliminary data.</text>
</comment>
<keyword evidence="1 4" id="KW-0963">Cytoplasm</keyword>
<protein>
    <recommendedName>
        <fullName evidence="4 5">Pyridoxine 5'-phosphate synthase</fullName>
        <shortName evidence="4">PNP synthase</shortName>
        <ecNumber evidence="4 5">2.6.99.2</ecNumber>
    </recommendedName>
</protein>
<feature type="binding site" evidence="4">
    <location>
        <position position="194"/>
    </location>
    <ligand>
        <name>3-amino-2-oxopropyl phosphate</name>
        <dbReference type="ChEBI" id="CHEBI:57279"/>
    </ligand>
</feature>
<dbReference type="InterPro" id="IPR004569">
    <property type="entry name" value="PyrdxlP_synth_PdxJ"/>
</dbReference>
<keyword evidence="2 4" id="KW-0808">Transferase</keyword>
<dbReference type="Gene3D" id="3.20.20.70">
    <property type="entry name" value="Aldolase class I"/>
    <property type="match status" value="1"/>
</dbReference>
<evidence type="ECO:0000313" key="6">
    <source>
        <dbReference type="EMBL" id="MBS1259050.1"/>
    </source>
</evidence>
<feature type="binding site" evidence="4">
    <location>
        <position position="9"/>
    </location>
    <ligand>
        <name>3-amino-2-oxopropyl phosphate</name>
        <dbReference type="ChEBI" id="CHEBI:57279"/>
    </ligand>
</feature>
<dbReference type="CDD" id="cd00003">
    <property type="entry name" value="PNPsynthase"/>
    <property type="match status" value="1"/>
</dbReference>
<dbReference type="InterPro" id="IPR036130">
    <property type="entry name" value="Pyridoxine-5'_phos_synth"/>
</dbReference>
<feature type="binding site" evidence="4">
    <location>
        <position position="52"/>
    </location>
    <ligand>
        <name>1-deoxy-D-xylulose 5-phosphate</name>
        <dbReference type="ChEBI" id="CHEBI:57792"/>
    </ligand>
</feature>